<proteinExistence type="predicted"/>
<reference evidence="1 2" key="1">
    <citation type="journal article" date="2022" name="DNA Res.">
        <title>Chromosomal-level genome assembly of the orchid tree Bauhinia variegata (Leguminosae; Cercidoideae) supports the allotetraploid origin hypothesis of Bauhinia.</title>
        <authorList>
            <person name="Zhong Y."/>
            <person name="Chen Y."/>
            <person name="Zheng D."/>
            <person name="Pang J."/>
            <person name="Liu Y."/>
            <person name="Luo S."/>
            <person name="Meng S."/>
            <person name="Qian L."/>
            <person name="Wei D."/>
            <person name="Dai S."/>
            <person name="Zhou R."/>
        </authorList>
    </citation>
    <scope>NUCLEOTIDE SEQUENCE [LARGE SCALE GENOMIC DNA]</scope>
    <source>
        <strain evidence="1">BV-YZ2020</strain>
    </source>
</reference>
<name>A0ACB9N7H8_BAUVA</name>
<dbReference type="Proteomes" id="UP000828941">
    <property type="component" value="Chromosome 7"/>
</dbReference>
<dbReference type="EMBL" id="CM039432">
    <property type="protein sequence ID" value="KAI4332332.1"/>
    <property type="molecule type" value="Genomic_DNA"/>
</dbReference>
<gene>
    <name evidence="1" type="ORF">L6164_017252</name>
</gene>
<evidence type="ECO:0000313" key="2">
    <source>
        <dbReference type="Proteomes" id="UP000828941"/>
    </source>
</evidence>
<comment type="caution">
    <text evidence="1">The sequence shown here is derived from an EMBL/GenBank/DDBJ whole genome shotgun (WGS) entry which is preliminary data.</text>
</comment>
<protein>
    <submittedName>
        <fullName evidence="1">Uncharacterized protein</fullName>
    </submittedName>
</protein>
<accession>A0ACB9N7H8</accession>
<evidence type="ECO:0000313" key="1">
    <source>
        <dbReference type="EMBL" id="KAI4332332.1"/>
    </source>
</evidence>
<sequence>MAQKSVHVEFPPAISSLFINKKLIRKNIKQKKHLFYQKKHLVSNIKIVVHHNKLVTMILGWNIDTITSIDHGTFILFLISELQPELSSRYLTDRNKVIMLFSMSI</sequence>
<keyword evidence="2" id="KW-1185">Reference proteome</keyword>
<organism evidence="1 2">
    <name type="scientific">Bauhinia variegata</name>
    <name type="common">Purple orchid tree</name>
    <name type="synonym">Phanera variegata</name>
    <dbReference type="NCBI Taxonomy" id="167791"/>
    <lineage>
        <taxon>Eukaryota</taxon>
        <taxon>Viridiplantae</taxon>
        <taxon>Streptophyta</taxon>
        <taxon>Embryophyta</taxon>
        <taxon>Tracheophyta</taxon>
        <taxon>Spermatophyta</taxon>
        <taxon>Magnoliopsida</taxon>
        <taxon>eudicotyledons</taxon>
        <taxon>Gunneridae</taxon>
        <taxon>Pentapetalae</taxon>
        <taxon>rosids</taxon>
        <taxon>fabids</taxon>
        <taxon>Fabales</taxon>
        <taxon>Fabaceae</taxon>
        <taxon>Cercidoideae</taxon>
        <taxon>Cercideae</taxon>
        <taxon>Bauhiniinae</taxon>
        <taxon>Bauhinia</taxon>
    </lineage>
</organism>